<dbReference type="EMBL" id="NAFI01000179">
    <property type="protein sequence ID" value="OSJ06374.1"/>
    <property type="molecule type" value="Genomic_DNA"/>
</dbReference>
<evidence type="ECO:0000313" key="1">
    <source>
        <dbReference type="EMBL" id="OSJ06374.1"/>
    </source>
</evidence>
<accession>A0A1X3DXG2</accession>
<gene>
    <name evidence="1" type="ORF">BSZ18_22385</name>
</gene>
<name>A0A1X3DXG2_9BRAD</name>
<dbReference type="Proteomes" id="UP000193553">
    <property type="component" value="Unassembled WGS sequence"/>
</dbReference>
<reference evidence="1 2" key="1">
    <citation type="submission" date="2017-03" db="EMBL/GenBank/DDBJ databases">
        <title>Whole genome sequences of fourteen strains of Bradyrhizobium canariense and one strain of Bradyrhizobium japonicum isolated from Lupinus (Papilionoideae: Genisteae) species in Algeria.</title>
        <authorList>
            <person name="Crovadore J."/>
            <person name="Chekireb D."/>
            <person name="Brachmann A."/>
            <person name="Chablais R."/>
            <person name="Cochard B."/>
            <person name="Lefort F."/>
        </authorList>
    </citation>
    <scope>NUCLEOTIDE SEQUENCE [LARGE SCALE GENOMIC DNA]</scope>
    <source>
        <strain evidence="1 2">UBMA195</strain>
    </source>
</reference>
<evidence type="ECO:0000313" key="2">
    <source>
        <dbReference type="Proteomes" id="UP000193553"/>
    </source>
</evidence>
<protein>
    <submittedName>
        <fullName evidence="1">Uncharacterized protein</fullName>
    </submittedName>
</protein>
<dbReference type="AlphaFoldDB" id="A0A1X3DXG2"/>
<sequence>MPRRHGGAASADGRFLCFVFNRETQGFAVRTWTDRGWRHFNPHPFSNPDLAAGVIASGFFMLGHHEII</sequence>
<proteinExistence type="predicted"/>
<organism evidence="1 2">
    <name type="scientific">Bradyrhizobium canariense</name>
    <dbReference type="NCBI Taxonomy" id="255045"/>
    <lineage>
        <taxon>Bacteria</taxon>
        <taxon>Pseudomonadati</taxon>
        <taxon>Pseudomonadota</taxon>
        <taxon>Alphaproteobacteria</taxon>
        <taxon>Hyphomicrobiales</taxon>
        <taxon>Nitrobacteraceae</taxon>
        <taxon>Bradyrhizobium</taxon>
    </lineage>
</organism>
<comment type="caution">
    <text evidence="1">The sequence shown here is derived from an EMBL/GenBank/DDBJ whole genome shotgun (WGS) entry which is preliminary data.</text>
</comment>